<feature type="region of interest" description="Disordered" evidence="1">
    <location>
        <begin position="554"/>
        <end position="575"/>
    </location>
</feature>
<keyword evidence="2" id="KW-0812">Transmembrane</keyword>
<evidence type="ECO:0000313" key="3">
    <source>
        <dbReference type="EMBL" id="KAH0933030.1"/>
    </source>
</evidence>
<evidence type="ECO:0000256" key="1">
    <source>
        <dbReference type="SAM" id="MobiDB-lite"/>
    </source>
</evidence>
<organism evidence="3 4">
    <name type="scientific">Brassica napus</name>
    <name type="common">Rape</name>
    <dbReference type="NCBI Taxonomy" id="3708"/>
    <lineage>
        <taxon>Eukaryota</taxon>
        <taxon>Viridiplantae</taxon>
        <taxon>Streptophyta</taxon>
        <taxon>Embryophyta</taxon>
        <taxon>Tracheophyta</taxon>
        <taxon>Spermatophyta</taxon>
        <taxon>Magnoliopsida</taxon>
        <taxon>eudicotyledons</taxon>
        <taxon>Gunneridae</taxon>
        <taxon>Pentapetalae</taxon>
        <taxon>rosids</taxon>
        <taxon>malvids</taxon>
        <taxon>Brassicales</taxon>
        <taxon>Brassicaceae</taxon>
        <taxon>Brassiceae</taxon>
        <taxon>Brassica</taxon>
    </lineage>
</organism>
<comment type="caution">
    <text evidence="3">The sequence shown here is derived from an EMBL/GenBank/DDBJ whole genome shotgun (WGS) entry which is preliminary data.</text>
</comment>
<gene>
    <name evidence="3" type="ORF">HID58_010147</name>
</gene>
<dbReference type="EMBL" id="JAGKQM010000003">
    <property type="protein sequence ID" value="KAH0933030.1"/>
    <property type="molecule type" value="Genomic_DNA"/>
</dbReference>
<reference evidence="3 4" key="1">
    <citation type="submission" date="2021-05" db="EMBL/GenBank/DDBJ databases">
        <title>Genome Assembly of Synthetic Allotetraploid Brassica napus Reveals Homoeologous Exchanges between Subgenomes.</title>
        <authorList>
            <person name="Davis J.T."/>
        </authorList>
    </citation>
    <scope>NUCLEOTIDE SEQUENCE [LARGE SCALE GENOMIC DNA]</scope>
    <source>
        <strain evidence="4">cv. Da-Ae</strain>
        <tissue evidence="3">Seedling</tissue>
    </source>
</reference>
<feature type="transmembrane region" description="Helical" evidence="2">
    <location>
        <begin position="845"/>
        <end position="869"/>
    </location>
</feature>
<feature type="region of interest" description="Disordered" evidence="1">
    <location>
        <begin position="483"/>
        <end position="527"/>
    </location>
</feature>
<accession>A0ABQ8DUF6</accession>
<keyword evidence="2" id="KW-0472">Membrane</keyword>
<evidence type="ECO:0000313" key="4">
    <source>
        <dbReference type="Proteomes" id="UP000824890"/>
    </source>
</evidence>
<dbReference type="PANTHER" id="PTHR16897:SF16">
    <property type="entry name" value="(RAPE) HYPOTHETICAL PROTEIN"/>
    <property type="match status" value="1"/>
</dbReference>
<keyword evidence="4" id="KW-1185">Reference proteome</keyword>
<proteinExistence type="predicted"/>
<name>A0ABQ8DUF6_BRANA</name>
<feature type="compositionally biased region" description="Acidic residues" evidence="1">
    <location>
        <begin position="561"/>
        <end position="574"/>
    </location>
</feature>
<dbReference type="Proteomes" id="UP000824890">
    <property type="component" value="Unassembled WGS sequence"/>
</dbReference>
<feature type="compositionally biased region" description="Basic and acidic residues" evidence="1">
    <location>
        <begin position="620"/>
        <end position="629"/>
    </location>
</feature>
<dbReference type="PANTHER" id="PTHR16897">
    <property type="entry name" value="OS10G0105400 PROTEIN"/>
    <property type="match status" value="1"/>
</dbReference>
<evidence type="ECO:0000256" key="2">
    <source>
        <dbReference type="SAM" id="Phobius"/>
    </source>
</evidence>
<feature type="compositionally biased region" description="Basic and acidic residues" evidence="1">
    <location>
        <begin position="511"/>
        <end position="527"/>
    </location>
</feature>
<feature type="compositionally biased region" description="Polar residues" evidence="1">
    <location>
        <begin position="631"/>
        <end position="654"/>
    </location>
</feature>
<feature type="region of interest" description="Disordered" evidence="1">
    <location>
        <begin position="620"/>
        <end position="659"/>
    </location>
</feature>
<feature type="compositionally biased region" description="Basic residues" evidence="1">
    <location>
        <begin position="495"/>
        <end position="510"/>
    </location>
</feature>
<sequence>MPAHRDEHYSSGFWSKDADGVSYNQLHKFWSELSPEARHELLRIDRHGFFEQARKNMCCSKCIGLLLEGFSLIVSNGKSLQQKEDLTCNRSGALKDGSHKCIGELHDPAVHQWGGLNATRDGLLTVVDCYLYAKSFKGIQTVFESARARERERELLYPHSCGSRQGMVGYGKGHGTTRDTCALHTTSLSCDTLVAFWSALDEETKQSLLRMKEEDFIERLSNRFKCKKFCKDCRRNVIREFKELKELKRMQREPQCTDWFCVADTAIHYEVDNDSVRADWSQYFKESDGYQYIEWAIGTEEWETDILKYKYVGNDGSAQVNGLDLGGLHQCYITVRAFKENGRCSEVSVKAHALRGQQCVHSWLVVGDGFVSVKRGECLEMLFEHAEEVEEQEDEVLVDKDGKEDGGDCLRPQKHAKTPELAREFLLDAAAVIFKEQVEKAYRESTARQNANIIFVSLSSKLLEQRVHIACKEIVTLENQKRLVEEEEKEEERKERKRRKEREKKLRRKERLKEKEQKDIPKSRDKAMLPVLPRKEEGFLNLDEEMNTSVSCAEESATETGDVDEDLSPPDDDQDGWKRVIYNKGRQQVITHYCVREVIINDEAGKGWFTTKEGKKMEEVGVRQKKDPMMSRTSSSDNYSSCLSEGDSNGSHSMSDSEGRENLVFTENYMPVDQAADERRDMESPGPQTDSDQDLFSLFHFGGPVALSTRGSKSGDYVFGDLTGNCKKKKKESIVGEEYNLFAKSNSLREREREMGTRQVYEEKLRRANLEYDPTMNPGLGSARCPRCLSLLTPNSEKGEWTITPVLHDAAAVAGSGIGGLLSAVNAFNTGIPYLQNRFPGSKRLSFLVGVPLLLGYSGLGAAFGGYALPKFAQLTVTSYYASSSASHYAISMLTRRIEEAHLSRTQKDLIPWSLL</sequence>
<protein>
    <submittedName>
        <fullName evidence="3">Uncharacterized protein</fullName>
    </submittedName>
</protein>
<keyword evidence="2" id="KW-1133">Transmembrane helix</keyword>